<protein>
    <submittedName>
        <fullName evidence="1">Uncharacterized protein</fullName>
    </submittedName>
</protein>
<proteinExistence type="predicted"/>
<dbReference type="EMBL" id="MU274903">
    <property type="protein sequence ID" value="KAI0092728.1"/>
    <property type="molecule type" value="Genomic_DNA"/>
</dbReference>
<organism evidence="1 2">
    <name type="scientific">Irpex rosettiformis</name>
    <dbReference type="NCBI Taxonomy" id="378272"/>
    <lineage>
        <taxon>Eukaryota</taxon>
        <taxon>Fungi</taxon>
        <taxon>Dikarya</taxon>
        <taxon>Basidiomycota</taxon>
        <taxon>Agaricomycotina</taxon>
        <taxon>Agaricomycetes</taxon>
        <taxon>Polyporales</taxon>
        <taxon>Irpicaceae</taxon>
        <taxon>Irpex</taxon>
    </lineage>
</organism>
<evidence type="ECO:0000313" key="2">
    <source>
        <dbReference type="Proteomes" id="UP001055072"/>
    </source>
</evidence>
<sequence length="424" mass="47027">MKFATRNLYYLRLSAGAVIPLYIYLDEQHVSWMSERVLQHVLADLRPLIATKLLMEENANTSANAKKGTVDVHRGDTYQFGYFLRNTDPHAVLVKTRRFTAAQKVVKPTYIPPPQNDSDNVGKKAGRKRGRKVAAESKAKKSSKGKGKARQVQSDTEEEAEFSGNASEGGTGDRQNITKGMAVRRSARRRRMPSGSYVENDEGGDLEDADLPSDDDALANSRNGEGPNDRGDIDIELRDVEDVAMTDNETPRPPPEEDTLMVEEEEEKPKPVLQLRYQSFSIHGRCLCVIVEPYPPIRQQRQMSLAPTGISAPRAPSIAPSDFVPSGAARRSKTPLFLPDDDEDFYGRRSVTPAPIQQRSLPPVPLFHETPDEAEENADEEDGGMLAFSQVLHTMGDHYTGAVDDDDEMEGMVLFGDADEIRGL</sequence>
<evidence type="ECO:0000313" key="1">
    <source>
        <dbReference type="EMBL" id="KAI0092728.1"/>
    </source>
</evidence>
<reference evidence="1" key="1">
    <citation type="journal article" date="2021" name="Environ. Microbiol.">
        <title>Gene family expansions and transcriptome signatures uncover fungal adaptations to wood decay.</title>
        <authorList>
            <person name="Hage H."/>
            <person name="Miyauchi S."/>
            <person name="Viragh M."/>
            <person name="Drula E."/>
            <person name="Min B."/>
            <person name="Chaduli D."/>
            <person name="Navarro D."/>
            <person name="Favel A."/>
            <person name="Norest M."/>
            <person name="Lesage-Meessen L."/>
            <person name="Balint B."/>
            <person name="Merenyi Z."/>
            <person name="de Eugenio L."/>
            <person name="Morin E."/>
            <person name="Martinez A.T."/>
            <person name="Baldrian P."/>
            <person name="Stursova M."/>
            <person name="Martinez M.J."/>
            <person name="Novotny C."/>
            <person name="Magnuson J.K."/>
            <person name="Spatafora J.W."/>
            <person name="Maurice S."/>
            <person name="Pangilinan J."/>
            <person name="Andreopoulos W."/>
            <person name="LaButti K."/>
            <person name="Hundley H."/>
            <person name="Na H."/>
            <person name="Kuo A."/>
            <person name="Barry K."/>
            <person name="Lipzen A."/>
            <person name="Henrissat B."/>
            <person name="Riley R."/>
            <person name="Ahrendt S."/>
            <person name="Nagy L.G."/>
            <person name="Grigoriev I.V."/>
            <person name="Martin F."/>
            <person name="Rosso M.N."/>
        </authorList>
    </citation>
    <scope>NUCLEOTIDE SEQUENCE</scope>
    <source>
        <strain evidence="1">CBS 384.51</strain>
    </source>
</reference>
<keyword evidence="2" id="KW-1185">Reference proteome</keyword>
<name>A0ACB8UEI0_9APHY</name>
<comment type="caution">
    <text evidence="1">The sequence shown here is derived from an EMBL/GenBank/DDBJ whole genome shotgun (WGS) entry which is preliminary data.</text>
</comment>
<gene>
    <name evidence="1" type="ORF">BDY19DRAFT_502309</name>
</gene>
<dbReference type="Proteomes" id="UP001055072">
    <property type="component" value="Unassembled WGS sequence"/>
</dbReference>
<accession>A0ACB8UEI0</accession>